<dbReference type="Gene3D" id="3.40.720.10">
    <property type="entry name" value="Alkaline Phosphatase, subunit A"/>
    <property type="match status" value="1"/>
</dbReference>
<evidence type="ECO:0000256" key="2">
    <source>
        <dbReference type="SAM" id="Phobius"/>
    </source>
</evidence>
<feature type="region of interest" description="Disordered" evidence="1">
    <location>
        <begin position="165"/>
        <end position="185"/>
    </location>
</feature>
<evidence type="ECO:0000313" key="3">
    <source>
        <dbReference type="EMBL" id="ANB11952.1"/>
    </source>
</evidence>
<dbReference type="InterPro" id="IPR002591">
    <property type="entry name" value="Phosphodiest/P_Trfase"/>
</dbReference>
<organism evidence="3 4">
    <name type="scientific">Sugiyamaella lignohabitans</name>
    <dbReference type="NCBI Taxonomy" id="796027"/>
    <lineage>
        <taxon>Eukaryota</taxon>
        <taxon>Fungi</taxon>
        <taxon>Dikarya</taxon>
        <taxon>Ascomycota</taxon>
        <taxon>Saccharomycotina</taxon>
        <taxon>Dipodascomycetes</taxon>
        <taxon>Dipodascales</taxon>
        <taxon>Trichomonascaceae</taxon>
        <taxon>Sugiyamaella</taxon>
    </lineage>
</organism>
<dbReference type="PANTHER" id="PTHR10151:SF120">
    <property type="entry name" value="BIS(5'-ADENOSYL)-TRIPHOSPHATASE"/>
    <property type="match status" value="1"/>
</dbReference>
<evidence type="ECO:0000313" key="4">
    <source>
        <dbReference type="Proteomes" id="UP000189580"/>
    </source>
</evidence>
<keyword evidence="4" id="KW-1185">Reference proteome</keyword>
<feature type="transmembrane region" description="Helical" evidence="2">
    <location>
        <begin position="193"/>
        <end position="210"/>
    </location>
</feature>
<dbReference type="CDD" id="cd16018">
    <property type="entry name" value="Enpp"/>
    <property type="match status" value="1"/>
</dbReference>
<reference evidence="3 4" key="1">
    <citation type="submission" date="2016-02" db="EMBL/GenBank/DDBJ databases">
        <title>Complete genome sequence and transcriptome regulation of the pentose utilising yeast Sugiyamaella lignohabitans.</title>
        <authorList>
            <person name="Bellasio M."/>
            <person name="Peymann A."/>
            <person name="Valli M."/>
            <person name="Sipitzky M."/>
            <person name="Graf A."/>
            <person name="Sauer M."/>
            <person name="Marx H."/>
            <person name="Mattanovich D."/>
        </authorList>
    </citation>
    <scope>NUCLEOTIDE SEQUENCE [LARGE SCALE GENOMIC DNA]</scope>
    <source>
        <strain evidence="3 4">CBS 10342</strain>
    </source>
</reference>
<dbReference type="AlphaFoldDB" id="A0A167CPG1"/>
<dbReference type="OrthoDB" id="415411at2759"/>
<feature type="compositionally biased region" description="Low complexity" evidence="1">
    <location>
        <begin position="711"/>
        <end position="733"/>
    </location>
</feature>
<feature type="region of interest" description="Disordered" evidence="1">
    <location>
        <begin position="704"/>
        <end position="740"/>
    </location>
</feature>
<dbReference type="EMBL" id="CP014501">
    <property type="protein sequence ID" value="ANB11952.1"/>
    <property type="molecule type" value="Genomic_DNA"/>
</dbReference>
<dbReference type="GeneID" id="30033630"/>
<name>A0A167CPG1_9ASCO</name>
<feature type="region of interest" description="Disordered" evidence="1">
    <location>
        <begin position="761"/>
        <end position="782"/>
    </location>
</feature>
<protein>
    <submittedName>
        <fullName evidence="3">Npp1p</fullName>
    </submittedName>
</protein>
<dbReference type="Pfam" id="PF01663">
    <property type="entry name" value="Phosphodiest"/>
    <property type="match status" value="1"/>
</dbReference>
<accession>A0A167CPG1</accession>
<dbReference type="RefSeq" id="XP_018734429.1">
    <property type="nucleotide sequence ID" value="XM_018878695.1"/>
</dbReference>
<dbReference type="GO" id="GO:0009141">
    <property type="term" value="P:nucleoside triphosphate metabolic process"/>
    <property type="evidence" value="ECO:0007669"/>
    <property type="project" value="TreeGrafter"/>
</dbReference>
<feature type="region of interest" description="Disordered" evidence="1">
    <location>
        <begin position="1"/>
        <end position="35"/>
    </location>
</feature>
<dbReference type="Proteomes" id="UP000189580">
    <property type="component" value="Chromosome a"/>
</dbReference>
<dbReference type="GO" id="GO:0017111">
    <property type="term" value="F:ribonucleoside triphosphate phosphatase activity"/>
    <property type="evidence" value="ECO:0007669"/>
    <property type="project" value="TreeGrafter"/>
</dbReference>
<proteinExistence type="predicted"/>
<feature type="compositionally biased region" description="Basic residues" evidence="1">
    <location>
        <begin position="175"/>
        <end position="185"/>
    </location>
</feature>
<dbReference type="KEGG" id="slb:AWJ20_179"/>
<dbReference type="Gene3D" id="3.30.1360.180">
    <property type="match status" value="1"/>
</dbReference>
<keyword evidence="2" id="KW-0812">Transmembrane</keyword>
<sequence length="782" mass="85877">MASGYSLDIPRESLDGDDESDIVASGGPVTDRDRDLLRADDEVLKALAGSSSSKSRTTPNIKSLLPKKKFLSFATPKKSSRPSPGGDYASLGDGSFKDEDDGFDIDSDDNDNLQGTGSSSSGGGRNGNPGKPKRSFFGGHKLDTFRREGDISNADSDFSSEDDFDIEIDVETQPGKRKKRRSRNSQMTGRKHLLVFLLIILGFGLLYSIHGSDDDEDTQKSGGSKKPKYKKLVKSLQSNGTHEFYPTTVVISLDGFHPHYVSEELTPNLHSLFVDHSGVPYMIPSFPSSTFPNHWTLVTGLYPANHGIIGNTFFDTKTGKQFFNTKPGQSLQREWWGGEPIWETAALQGVSTAVHMWPGSEVDWEDVAPVAVDKFNKSEPLTSKTNRVFQWLDNGNYEQRPELILTYVPNVDTVGHQVGISGPEIRATLQEVDSFVGSILSGIKSRNLDSIVNVMVLSDHGMAPTSNDRIVFLEDLMDTNSIEHLDGWPLVGLRLKNPTSSNSQKGGGSLDDAVNKNIDSKESTKSLEQTIQSTYQSLKSKEDPSKFKVFLKDNMPREWNFGGMNSQYSSRIAPLWLVPQVGWSITTRKQLEDMGGRYQPFGVHGYNNTESLMRALFLATGPYFSQDQMFHPIPNVDVYNIICDTLNLVPAHTDGAPVRRALESLPSKWVDPQPYPGVEFHTEILKVNSTYDILFGGSGGSNQYKVKEPSKSSSATNPSSTSSTATGPASTSSLPENSEKPSFFGKVTDWWNSISTATSDALSSAKDWVSSKFSSADKGESR</sequence>
<dbReference type="InterPro" id="IPR017850">
    <property type="entry name" value="Alkaline_phosphatase_core_sf"/>
</dbReference>
<evidence type="ECO:0000256" key="1">
    <source>
        <dbReference type="SAM" id="MobiDB-lite"/>
    </source>
</evidence>
<dbReference type="SUPFAM" id="SSF53649">
    <property type="entry name" value="Alkaline phosphatase-like"/>
    <property type="match status" value="1"/>
</dbReference>
<gene>
    <name evidence="3" type="primary">NPP1</name>
    <name evidence="3" type="ORF">AWJ20_179</name>
</gene>
<dbReference type="PANTHER" id="PTHR10151">
    <property type="entry name" value="ECTONUCLEOTIDE PYROPHOSPHATASE/PHOSPHODIESTERASE"/>
    <property type="match status" value="1"/>
</dbReference>
<keyword evidence="2" id="KW-1133">Transmembrane helix</keyword>
<keyword evidence="2" id="KW-0472">Membrane</keyword>
<feature type="compositionally biased region" description="Acidic residues" evidence="1">
    <location>
        <begin position="98"/>
        <end position="111"/>
    </location>
</feature>
<feature type="region of interest" description="Disordered" evidence="1">
    <location>
        <begin position="72"/>
        <end position="139"/>
    </location>
</feature>
<dbReference type="GO" id="GO:0047429">
    <property type="term" value="F:nucleoside triphosphate diphosphatase activity"/>
    <property type="evidence" value="ECO:0007669"/>
    <property type="project" value="TreeGrafter"/>
</dbReference>